<evidence type="ECO:0000256" key="1">
    <source>
        <dbReference type="SAM" id="SignalP"/>
    </source>
</evidence>
<dbReference type="PANTHER" id="PTHR36619:SF3">
    <property type="entry name" value="TRANSMEMBRANE PROTEIN"/>
    <property type="match status" value="1"/>
</dbReference>
<dbReference type="EMBL" id="KE346316">
    <property type="protein sequence ID" value="EXC32914.1"/>
    <property type="molecule type" value="Genomic_DNA"/>
</dbReference>
<organism evidence="2 3">
    <name type="scientific">Morus notabilis</name>
    <dbReference type="NCBI Taxonomy" id="981085"/>
    <lineage>
        <taxon>Eukaryota</taxon>
        <taxon>Viridiplantae</taxon>
        <taxon>Streptophyta</taxon>
        <taxon>Embryophyta</taxon>
        <taxon>Tracheophyta</taxon>
        <taxon>Spermatophyta</taxon>
        <taxon>Magnoliopsida</taxon>
        <taxon>eudicotyledons</taxon>
        <taxon>Gunneridae</taxon>
        <taxon>Pentapetalae</taxon>
        <taxon>rosids</taxon>
        <taxon>fabids</taxon>
        <taxon>Rosales</taxon>
        <taxon>Moraceae</taxon>
        <taxon>Moreae</taxon>
        <taxon>Morus</taxon>
    </lineage>
</organism>
<feature type="chain" id="PRO_5004933050" evidence="1">
    <location>
        <begin position="32"/>
        <end position="115"/>
    </location>
</feature>
<sequence>MSKTSLSDYMIFLKALLYLFLLINSPSPVIGIRPIEMELIASPAPAPSPDYVSFKPTEGIAGQHGLGSRPAVENCLPKGLPRTSAPSRYINSQTLGSTLCSTSSASSKGNMKKLP</sequence>
<evidence type="ECO:0000313" key="3">
    <source>
        <dbReference type="Proteomes" id="UP000030645"/>
    </source>
</evidence>
<dbReference type="eggNOG" id="ENOG502SFJG">
    <property type="taxonomic scope" value="Eukaryota"/>
</dbReference>
<accession>W9SA65</accession>
<keyword evidence="1" id="KW-0732">Signal</keyword>
<protein>
    <submittedName>
        <fullName evidence="2">Uncharacterized protein</fullName>
    </submittedName>
</protein>
<name>W9SA65_9ROSA</name>
<keyword evidence="3" id="KW-1185">Reference proteome</keyword>
<reference evidence="3" key="1">
    <citation type="submission" date="2013-01" db="EMBL/GenBank/DDBJ databases">
        <title>Draft Genome Sequence of a Mulberry Tree, Morus notabilis C.K. Schneid.</title>
        <authorList>
            <person name="He N."/>
            <person name="Zhao S."/>
        </authorList>
    </citation>
    <scope>NUCLEOTIDE SEQUENCE</scope>
</reference>
<gene>
    <name evidence="2" type="ORF">L484_013029</name>
</gene>
<dbReference type="AlphaFoldDB" id="W9SA65"/>
<proteinExistence type="predicted"/>
<evidence type="ECO:0000313" key="2">
    <source>
        <dbReference type="EMBL" id="EXC32914.1"/>
    </source>
</evidence>
<dbReference type="PANTHER" id="PTHR36619">
    <property type="entry name" value="OS04G0208900 PROTEIN"/>
    <property type="match status" value="1"/>
</dbReference>
<feature type="signal peptide" evidence="1">
    <location>
        <begin position="1"/>
        <end position="31"/>
    </location>
</feature>
<dbReference type="Proteomes" id="UP000030645">
    <property type="component" value="Unassembled WGS sequence"/>
</dbReference>